<evidence type="ECO:0000256" key="1">
    <source>
        <dbReference type="SAM" id="Coils"/>
    </source>
</evidence>
<dbReference type="CDD" id="cd17039">
    <property type="entry name" value="Ubl_ubiquitin_like"/>
    <property type="match status" value="1"/>
</dbReference>
<protein>
    <recommendedName>
        <fullName evidence="5">Ubiquitin-like domain-containing protein</fullName>
    </recommendedName>
</protein>
<feature type="region of interest" description="Disordered" evidence="2">
    <location>
        <begin position="208"/>
        <end position="264"/>
    </location>
</feature>
<dbReference type="SUPFAM" id="SSF54236">
    <property type="entry name" value="Ubiquitin-like"/>
    <property type="match status" value="2"/>
</dbReference>
<evidence type="ECO:0000313" key="4">
    <source>
        <dbReference type="Proteomes" id="UP001430356"/>
    </source>
</evidence>
<dbReference type="InterPro" id="IPR029071">
    <property type="entry name" value="Ubiquitin-like_domsf"/>
</dbReference>
<reference evidence="3 4" key="1">
    <citation type="journal article" date="2021" name="MBio">
        <title>A New Model Trypanosomatid, Novymonas esmeraldas: Genomic Perception of Its 'Candidatus Pandoraea novymonadis' Endosymbiont.</title>
        <authorList>
            <person name="Zakharova A."/>
            <person name="Saura A."/>
            <person name="Butenko A."/>
            <person name="Podesvova L."/>
            <person name="Warmusova S."/>
            <person name="Kostygov A.Y."/>
            <person name="Nenarokova A."/>
            <person name="Lukes J."/>
            <person name="Opperdoes F.R."/>
            <person name="Yurchenko V."/>
        </authorList>
    </citation>
    <scope>NUCLEOTIDE SEQUENCE [LARGE SCALE GENOMIC DNA]</scope>
    <source>
        <strain evidence="3 4">E262AT.01</strain>
    </source>
</reference>
<accession>A0AAW0EUL7</accession>
<feature type="coiled-coil region" evidence="1">
    <location>
        <begin position="332"/>
        <end position="384"/>
    </location>
</feature>
<dbReference type="Gene3D" id="3.10.20.90">
    <property type="entry name" value="Phosphatidylinositol 3-kinase Catalytic Subunit, Chain A, domain 1"/>
    <property type="match status" value="1"/>
</dbReference>
<dbReference type="EMBL" id="JAECZO010000098">
    <property type="protein sequence ID" value="KAK7197196.1"/>
    <property type="molecule type" value="Genomic_DNA"/>
</dbReference>
<comment type="caution">
    <text evidence="3">The sequence shown here is derived from an EMBL/GenBank/DDBJ whole genome shotgun (WGS) entry which is preliminary data.</text>
</comment>
<organism evidence="3 4">
    <name type="scientific">Novymonas esmeraldas</name>
    <dbReference type="NCBI Taxonomy" id="1808958"/>
    <lineage>
        <taxon>Eukaryota</taxon>
        <taxon>Discoba</taxon>
        <taxon>Euglenozoa</taxon>
        <taxon>Kinetoplastea</taxon>
        <taxon>Metakinetoplastina</taxon>
        <taxon>Trypanosomatida</taxon>
        <taxon>Trypanosomatidae</taxon>
        <taxon>Novymonas</taxon>
    </lineage>
</organism>
<keyword evidence="1" id="KW-0175">Coiled coil</keyword>
<feature type="region of interest" description="Disordered" evidence="2">
    <location>
        <begin position="280"/>
        <end position="319"/>
    </location>
</feature>
<evidence type="ECO:0008006" key="5">
    <source>
        <dbReference type="Google" id="ProtNLM"/>
    </source>
</evidence>
<feature type="compositionally biased region" description="Low complexity" evidence="2">
    <location>
        <begin position="224"/>
        <end position="253"/>
    </location>
</feature>
<name>A0AAW0EUL7_9TRYP</name>
<proteinExistence type="predicted"/>
<dbReference type="Proteomes" id="UP001430356">
    <property type="component" value="Unassembled WGS sequence"/>
</dbReference>
<feature type="compositionally biased region" description="Low complexity" evidence="2">
    <location>
        <begin position="208"/>
        <end position="217"/>
    </location>
</feature>
<dbReference type="AlphaFoldDB" id="A0AAW0EUL7"/>
<evidence type="ECO:0000313" key="3">
    <source>
        <dbReference type="EMBL" id="KAK7197196.1"/>
    </source>
</evidence>
<keyword evidence="4" id="KW-1185">Reference proteome</keyword>
<sequence length="396" mass="42925">MASGGGAARSDTPAAGVVSVQLTPIVPVRVFDAHGEFFDTEMDIDAPLRSLQLAIENYFKVKPEVQLLLHNRQQVHADRSLRDNGCLLLKGDPYVKLVCVLKRGPVLNLQCEVGPVTYVVACHETATVWEVKRMLCDEMEAQQRRAAAAAVAGTGTDEAALPRRLTFGPERLRLLWRYMELNDRATLHYYRIATNAVLHVMHRRRAAAAPPAGASPPSREPGPHRAAAAPPSPSTAVWWQQQQQQQQPAAAPAASPPLPPAPEEWADAFRLVGGAWRGSATDAAGVPRSSASAPPPPPPLPYAAPSVPPPPPHHHHHDPLTSAEVVTLSLAVRSLEAQLGSLRVEQRQAEQHQQSLSAHQRGSLADAQQRIVELEDTVRRFHALLERAVALIPASS</sequence>
<feature type="compositionally biased region" description="Pro residues" evidence="2">
    <location>
        <begin position="293"/>
        <end position="311"/>
    </location>
</feature>
<evidence type="ECO:0000256" key="2">
    <source>
        <dbReference type="SAM" id="MobiDB-lite"/>
    </source>
</evidence>
<gene>
    <name evidence="3" type="ORF">NESM_000665000</name>
</gene>